<organism evidence="14 15">
    <name type="scientific">Laceyella tengchongensis</name>
    <dbReference type="NCBI Taxonomy" id="574699"/>
    <lineage>
        <taxon>Bacteria</taxon>
        <taxon>Bacillati</taxon>
        <taxon>Bacillota</taxon>
        <taxon>Bacilli</taxon>
        <taxon>Bacillales</taxon>
        <taxon>Thermoactinomycetaceae</taxon>
        <taxon>Laceyella</taxon>
    </lineage>
</organism>
<name>A0AA46AG39_9BACL</name>
<keyword evidence="15" id="KW-1185">Reference proteome</keyword>
<sequence length="443" mass="50307">MEDVIEPLLMMSLVVFFVFLNGFFVAAEFAIVKVRSTRIAQLEDRRGRVAQKILANLDAYLSATQLGITLASLALGWIGEPAIVKLISPLFIYLGMPEWMIHAVAVIIAFTLITFLHIVLGEMAPKSWAIRQAESVTLWTAMPLNWFYVVFRPFIYVLNNASNLCLRWFGVESNETHQAHTEEEIRMLIAQSHKSGVIDQTELTLFDNVFDFTERVAREVMVPRVKIVCLYENEPFHANLERIKQTPHTRFPLCGRDKDDIKGIVHIRDVYQLMTEGIEPNLLELARPATVVPETMEVKDILRQLQKNRAGMAIVVDEYGGTAGILTTEDIIEEIFGEIQDEFDNERPHILRKGRNASIDAGLLIEDVNELLHIQIEDQDNDTIGGWLFSELEKVPSVGDQVAFGEWLFTVEEMDQLRISRIMASPLTQEDQAPDEKLLPTSS</sequence>
<dbReference type="PANTHER" id="PTHR43099:SF2">
    <property type="entry name" value="UPF0053 PROTEIN YRKA"/>
    <property type="match status" value="1"/>
</dbReference>
<evidence type="ECO:0000256" key="9">
    <source>
        <dbReference type="PROSITE-ProRule" id="PRU00703"/>
    </source>
</evidence>
<keyword evidence="8 10" id="KW-0472">Membrane</keyword>
<dbReference type="InterPro" id="IPR016169">
    <property type="entry name" value="FAD-bd_PCMH_sub2"/>
</dbReference>
<gene>
    <name evidence="14" type="ORF">SAMN06265361_104259</name>
</gene>
<reference evidence="14" key="1">
    <citation type="submission" date="2017-05" db="EMBL/GenBank/DDBJ databases">
        <authorList>
            <person name="Varghese N."/>
            <person name="Submissions S."/>
        </authorList>
    </citation>
    <scope>NUCLEOTIDE SEQUENCE</scope>
    <source>
        <strain evidence="14">DSM 45262</strain>
    </source>
</reference>
<dbReference type="Pfam" id="PF01595">
    <property type="entry name" value="CNNM"/>
    <property type="match status" value="1"/>
</dbReference>
<keyword evidence="6 10" id="KW-1133">Transmembrane helix</keyword>
<accession>A0AA46AG39</accession>
<dbReference type="Proteomes" id="UP001157946">
    <property type="component" value="Unassembled WGS sequence"/>
</dbReference>
<feature type="domain" description="CBS" evidence="12">
    <location>
        <begin position="285"/>
        <end position="342"/>
    </location>
</feature>
<evidence type="ECO:0000313" key="15">
    <source>
        <dbReference type="Proteomes" id="UP001157946"/>
    </source>
</evidence>
<evidence type="ECO:0000256" key="11">
    <source>
        <dbReference type="SAM" id="Phobius"/>
    </source>
</evidence>
<comment type="similarity">
    <text evidence="2">Belongs to the UPF0053 family.</text>
</comment>
<keyword evidence="3" id="KW-1003">Cell membrane</keyword>
<feature type="transmembrane region" description="Helical" evidence="11">
    <location>
        <begin position="12"/>
        <end position="32"/>
    </location>
</feature>
<feature type="domain" description="CNNM transmembrane" evidence="13">
    <location>
        <begin position="3"/>
        <end position="202"/>
    </location>
</feature>
<dbReference type="PROSITE" id="PS51846">
    <property type="entry name" value="CNNM"/>
    <property type="match status" value="1"/>
</dbReference>
<keyword evidence="7 9" id="KW-0129">CBS domain</keyword>
<dbReference type="InterPro" id="IPR002550">
    <property type="entry name" value="CNNM"/>
</dbReference>
<evidence type="ECO:0000256" key="10">
    <source>
        <dbReference type="PROSITE-ProRule" id="PRU01193"/>
    </source>
</evidence>
<dbReference type="InterPro" id="IPR036318">
    <property type="entry name" value="FAD-bd_PCMH-like_sf"/>
</dbReference>
<dbReference type="Gene3D" id="3.30.465.10">
    <property type="match status" value="1"/>
</dbReference>
<evidence type="ECO:0000259" key="12">
    <source>
        <dbReference type="PROSITE" id="PS51371"/>
    </source>
</evidence>
<dbReference type="InterPro" id="IPR000644">
    <property type="entry name" value="CBS_dom"/>
</dbReference>
<evidence type="ECO:0000256" key="2">
    <source>
        <dbReference type="ARBA" id="ARBA00006337"/>
    </source>
</evidence>
<dbReference type="InterPro" id="IPR046342">
    <property type="entry name" value="CBS_dom_sf"/>
</dbReference>
<dbReference type="CDD" id="cd04590">
    <property type="entry name" value="CBS_pair_CorC_HlyC_assoc"/>
    <property type="match status" value="1"/>
</dbReference>
<evidence type="ECO:0000256" key="3">
    <source>
        <dbReference type="ARBA" id="ARBA00022475"/>
    </source>
</evidence>
<proteinExistence type="inferred from homology"/>
<evidence type="ECO:0000256" key="4">
    <source>
        <dbReference type="ARBA" id="ARBA00022692"/>
    </source>
</evidence>
<protein>
    <submittedName>
        <fullName evidence="14">Hemolysin, contains CBS domains</fullName>
    </submittedName>
</protein>
<dbReference type="FunFam" id="3.10.580.10:FF:000002">
    <property type="entry name" value="Magnesium/cobalt efflux protein CorC"/>
    <property type="match status" value="1"/>
</dbReference>
<feature type="transmembrane region" description="Helical" evidence="11">
    <location>
        <begin position="136"/>
        <end position="158"/>
    </location>
</feature>
<dbReference type="InterPro" id="IPR051676">
    <property type="entry name" value="UPF0053_domain"/>
</dbReference>
<dbReference type="Gene3D" id="3.10.580.10">
    <property type="entry name" value="CBS-domain"/>
    <property type="match status" value="1"/>
</dbReference>
<evidence type="ECO:0000256" key="8">
    <source>
        <dbReference type="ARBA" id="ARBA00023136"/>
    </source>
</evidence>
<dbReference type="SMART" id="SM01091">
    <property type="entry name" value="CorC_HlyC"/>
    <property type="match status" value="1"/>
</dbReference>
<dbReference type="Pfam" id="PF03471">
    <property type="entry name" value="CorC_HlyC"/>
    <property type="match status" value="1"/>
</dbReference>
<evidence type="ECO:0000256" key="5">
    <source>
        <dbReference type="ARBA" id="ARBA00022737"/>
    </source>
</evidence>
<dbReference type="Pfam" id="PF00571">
    <property type="entry name" value="CBS"/>
    <property type="match status" value="2"/>
</dbReference>
<dbReference type="AlphaFoldDB" id="A0AA46AG39"/>
<evidence type="ECO:0000259" key="13">
    <source>
        <dbReference type="PROSITE" id="PS51846"/>
    </source>
</evidence>
<feature type="transmembrane region" description="Helical" evidence="11">
    <location>
        <begin position="53"/>
        <end position="79"/>
    </location>
</feature>
<feature type="transmembrane region" description="Helical" evidence="11">
    <location>
        <begin position="99"/>
        <end position="124"/>
    </location>
</feature>
<dbReference type="GO" id="GO:0005886">
    <property type="term" value="C:plasma membrane"/>
    <property type="evidence" value="ECO:0007669"/>
    <property type="project" value="UniProtKB-SubCell"/>
</dbReference>
<dbReference type="EMBL" id="FXTU01000004">
    <property type="protein sequence ID" value="SMP23815.1"/>
    <property type="molecule type" value="Genomic_DNA"/>
</dbReference>
<keyword evidence="4 10" id="KW-0812">Transmembrane</keyword>
<dbReference type="SUPFAM" id="SSF56176">
    <property type="entry name" value="FAD-binding/transporter-associated domain-like"/>
    <property type="match status" value="1"/>
</dbReference>
<evidence type="ECO:0000256" key="6">
    <source>
        <dbReference type="ARBA" id="ARBA00022989"/>
    </source>
</evidence>
<dbReference type="PANTHER" id="PTHR43099">
    <property type="entry name" value="UPF0053 PROTEIN YRKA"/>
    <property type="match status" value="1"/>
</dbReference>
<dbReference type="PROSITE" id="PS51371">
    <property type="entry name" value="CBS"/>
    <property type="match status" value="2"/>
</dbReference>
<evidence type="ECO:0000256" key="7">
    <source>
        <dbReference type="ARBA" id="ARBA00023122"/>
    </source>
</evidence>
<comment type="subcellular location">
    <subcellularLocation>
        <location evidence="1">Cell membrane</location>
        <topology evidence="1">Multi-pass membrane protein</topology>
    </subcellularLocation>
</comment>
<feature type="domain" description="CBS" evidence="12">
    <location>
        <begin position="221"/>
        <end position="280"/>
    </location>
</feature>
<dbReference type="InterPro" id="IPR044751">
    <property type="entry name" value="Ion_transp-like_CBS"/>
</dbReference>
<dbReference type="InterPro" id="IPR005170">
    <property type="entry name" value="Transptr-assoc_dom"/>
</dbReference>
<evidence type="ECO:0000256" key="1">
    <source>
        <dbReference type="ARBA" id="ARBA00004651"/>
    </source>
</evidence>
<keyword evidence="5" id="KW-0677">Repeat</keyword>
<dbReference type="SUPFAM" id="SSF54631">
    <property type="entry name" value="CBS-domain pair"/>
    <property type="match status" value="1"/>
</dbReference>
<dbReference type="GO" id="GO:0050660">
    <property type="term" value="F:flavin adenine dinucleotide binding"/>
    <property type="evidence" value="ECO:0007669"/>
    <property type="project" value="InterPro"/>
</dbReference>
<comment type="caution">
    <text evidence="14">The sequence shown here is derived from an EMBL/GenBank/DDBJ whole genome shotgun (WGS) entry which is preliminary data.</text>
</comment>
<evidence type="ECO:0000313" key="14">
    <source>
        <dbReference type="EMBL" id="SMP23815.1"/>
    </source>
</evidence>